<name>A0ABN7B4C7_9HEMI</name>
<evidence type="ECO:0000256" key="4">
    <source>
        <dbReference type="ARBA" id="ARBA00022807"/>
    </source>
</evidence>
<evidence type="ECO:0000256" key="1">
    <source>
        <dbReference type="ARBA" id="ARBA00005234"/>
    </source>
</evidence>
<dbReference type="PANTHER" id="PTHR12606">
    <property type="entry name" value="SENTRIN/SUMO-SPECIFIC PROTEASE"/>
    <property type="match status" value="1"/>
</dbReference>
<gene>
    <name evidence="7" type="ORF">NTJ_11914</name>
</gene>
<keyword evidence="3" id="KW-0378">Hydrolase</keyword>
<evidence type="ECO:0000259" key="6">
    <source>
        <dbReference type="PROSITE" id="PS50600"/>
    </source>
</evidence>
<dbReference type="PANTHER" id="PTHR12606:SF141">
    <property type="entry name" value="GH15225P-RELATED"/>
    <property type="match status" value="1"/>
</dbReference>
<evidence type="ECO:0000256" key="3">
    <source>
        <dbReference type="ARBA" id="ARBA00022801"/>
    </source>
</evidence>
<feature type="region of interest" description="Disordered" evidence="5">
    <location>
        <begin position="19"/>
        <end position="48"/>
    </location>
</feature>
<dbReference type="Pfam" id="PF02902">
    <property type="entry name" value="Peptidase_C48"/>
    <property type="match status" value="1"/>
</dbReference>
<protein>
    <submittedName>
        <fullName evidence="7">Sentrin sumo-specific protease</fullName>
    </submittedName>
</protein>
<keyword evidence="8" id="KW-1185">Reference proteome</keyword>
<keyword evidence="2 7" id="KW-0645">Protease</keyword>
<dbReference type="Gene3D" id="3.40.395.10">
    <property type="entry name" value="Adenoviral Proteinase, Chain A"/>
    <property type="match status" value="1"/>
</dbReference>
<accession>A0ABN7B4C7</accession>
<evidence type="ECO:0000313" key="7">
    <source>
        <dbReference type="EMBL" id="BES99098.1"/>
    </source>
</evidence>
<comment type="similarity">
    <text evidence="1">Belongs to the peptidase C48 family.</text>
</comment>
<dbReference type="SUPFAM" id="SSF54001">
    <property type="entry name" value="Cysteine proteinases"/>
    <property type="match status" value="1"/>
</dbReference>
<proteinExistence type="inferred from homology"/>
<dbReference type="EMBL" id="AP028918">
    <property type="protein sequence ID" value="BES99098.1"/>
    <property type="molecule type" value="Genomic_DNA"/>
</dbReference>
<sequence>MGILQNIFATLSAALRSLSPPDDVPPAVQALKRPRVDDSPIDDLSPPKRQRFDAIRPALADITQMSNSEGDDDVVVVDNTVSPSKFKNAYKAPKHVRSTNRSKIVDLTVDETSASRRRSFYKPPEDLTKDEYCRLLGSMISDNGKRRMRRKPAMTMPTVDLTVDLVDLTKQSDTVDLTKQSDTVDLTREPKDRTRYGRVDLTSLVGPSLVGQSSSSAPIVVRPNFADNPFLLSDKAAFRSGLFYRPNAPVRLLDKVKCLSDNSLFAGQGRPTVRRVNSFQDKIDKFKWCRDDFLPKFRDASARLSASARKIGEQLEAESKCAAAIADDAIAERIERQLKEHLKITEALLDDEDVEQETVLPTLDDAMLAKIRYAQNRSLNSNEILVSKFRLDIRRCDLLTLSGLSWLNDNVINFYMEMIAERSQNNSKYPKVYAFNTFFYSTLSSSGYQRVRRFTKKVDIFEKDVILVPVHLSVHWCMAKIDMKKKQVVYYDSMHSTNKNALDTLLDYVASEHKDKKNQILDMSGWTAFCDKTVPQQQNGSDCGVFACTFAEYSSRNAKFTFSQENMPYMRMRMVYEICTGELLIK</sequence>
<dbReference type="Proteomes" id="UP001307889">
    <property type="component" value="Chromosome 10"/>
</dbReference>
<evidence type="ECO:0000256" key="2">
    <source>
        <dbReference type="ARBA" id="ARBA00022670"/>
    </source>
</evidence>
<reference evidence="7 8" key="1">
    <citation type="submission" date="2023-09" db="EMBL/GenBank/DDBJ databases">
        <title>Nesidiocoris tenuis whole genome shotgun sequence.</title>
        <authorList>
            <person name="Shibata T."/>
            <person name="Shimoda M."/>
            <person name="Kobayashi T."/>
            <person name="Uehara T."/>
        </authorList>
    </citation>
    <scope>NUCLEOTIDE SEQUENCE [LARGE SCALE GENOMIC DNA]</scope>
    <source>
        <strain evidence="7 8">Japan</strain>
    </source>
</reference>
<evidence type="ECO:0000313" key="8">
    <source>
        <dbReference type="Proteomes" id="UP001307889"/>
    </source>
</evidence>
<dbReference type="PROSITE" id="PS50600">
    <property type="entry name" value="ULP_PROTEASE"/>
    <property type="match status" value="1"/>
</dbReference>
<feature type="domain" description="Ubiquitin-like protease family profile" evidence="6">
    <location>
        <begin position="391"/>
        <end position="554"/>
    </location>
</feature>
<dbReference type="InterPro" id="IPR038765">
    <property type="entry name" value="Papain-like_cys_pep_sf"/>
</dbReference>
<keyword evidence="4" id="KW-0788">Thiol protease</keyword>
<dbReference type="GO" id="GO:0008233">
    <property type="term" value="F:peptidase activity"/>
    <property type="evidence" value="ECO:0007669"/>
    <property type="project" value="UniProtKB-KW"/>
</dbReference>
<dbReference type="GO" id="GO:0006508">
    <property type="term" value="P:proteolysis"/>
    <property type="evidence" value="ECO:0007669"/>
    <property type="project" value="UniProtKB-KW"/>
</dbReference>
<evidence type="ECO:0000256" key="5">
    <source>
        <dbReference type="SAM" id="MobiDB-lite"/>
    </source>
</evidence>
<dbReference type="InterPro" id="IPR003653">
    <property type="entry name" value="Peptidase_C48_C"/>
</dbReference>
<organism evidence="7 8">
    <name type="scientific">Nesidiocoris tenuis</name>
    <dbReference type="NCBI Taxonomy" id="355587"/>
    <lineage>
        <taxon>Eukaryota</taxon>
        <taxon>Metazoa</taxon>
        <taxon>Ecdysozoa</taxon>
        <taxon>Arthropoda</taxon>
        <taxon>Hexapoda</taxon>
        <taxon>Insecta</taxon>
        <taxon>Pterygota</taxon>
        <taxon>Neoptera</taxon>
        <taxon>Paraneoptera</taxon>
        <taxon>Hemiptera</taxon>
        <taxon>Heteroptera</taxon>
        <taxon>Panheteroptera</taxon>
        <taxon>Cimicomorpha</taxon>
        <taxon>Miridae</taxon>
        <taxon>Dicyphina</taxon>
        <taxon>Nesidiocoris</taxon>
    </lineage>
</organism>